<comment type="pathway">
    <text evidence="9">Protein modification; lipoprotein biosynthesis (signal peptide cleavage).</text>
</comment>
<evidence type="ECO:0000256" key="8">
    <source>
        <dbReference type="ARBA" id="ARBA00023136"/>
    </source>
</evidence>
<proteinExistence type="inferred from homology"/>
<dbReference type="UniPathway" id="UPA00665"/>
<name>A0A1S6IW89_9FIRM</name>
<evidence type="ECO:0000256" key="7">
    <source>
        <dbReference type="ARBA" id="ARBA00022989"/>
    </source>
</evidence>
<evidence type="ECO:0000256" key="4">
    <source>
        <dbReference type="ARBA" id="ARBA00022692"/>
    </source>
</evidence>
<evidence type="ECO:0000256" key="9">
    <source>
        <dbReference type="HAMAP-Rule" id="MF_00161"/>
    </source>
</evidence>
<comment type="catalytic activity">
    <reaction evidence="9">
        <text>Release of signal peptides from bacterial membrane prolipoproteins. Hydrolyzes -Xaa-Yaa-Zaa-|-(S,diacylglyceryl)Cys-, in which Xaa is hydrophobic (preferably Leu), and Yaa (Ala or Ser) and Zaa (Gly or Ala) have small, neutral side chains.</text>
        <dbReference type="EC" id="3.4.23.36"/>
    </reaction>
</comment>
<dbReference type="GO" id="GO:0004190">
    <property type="term" value="F:aspartic-type endopeptidase activity"/>
    <property type="evidence" value="ECO:0007669"/>
    <property type="project" value="UniProtKB-UniRule"/>
</dbReference>
<feature type="active site" evidence="9">
    <location>
        <position position="126"/>
    </location>
</feature>
<evidence type="ECO:0000256" key="1">
    <source>
        <dbReference type="ARBA" id="ARBA00006139"/>
    </source>
</evidence>
<feature type="transmembrane region" description="Helical" evidence="9">
    <location>
        <begin position="83"/>
        <end position="101"/>
    </location>
</feature>
<dbReference type="EC" id="3.4.23.36" evidence="9"/>
<dbReference type="GO" id="GO:0005886">
    <property type="term" value="C:plasma membrane"/>
    <property type="evidence" value="ECO:0007669"/>
    <property type="project" value="UniProtKB-SubCell"/>
</dbReference>
<comment type="caution">
    <text evidence="9">Lacks conserved residue(s) required for the propagation of feature annotation.</text>
</comment>
<dbReference type="InterPro" id="IPR001872">
    <property type="entry name" value="Peptidase_A8"/>
</dbReference>
<dbReference type="EMBL" id="CP019698">
    <property type="protein sequence ID" value="AQS59033.1"/>
    <property type="molecule type" value="Genomic_DNA"/>
</dbReference>
<feature type="active site" evidence="9">
    <location>
        <position position="112"/>
    </location>
</feature>
<keyword evidence="8 9" id="KW-0472">Membrane</keyword>
<dbReference type="STRING" id="1833852.B0537_08035"/>
<reference evidence="11 12" key="1">
    <citation type="journal article" date="2016" name="Int. J. Syst. Evol. Microbiol.">
        <title>Desulfotomaculum ferrireducens sp. nov., a moderately thermophilic sulfate-reducing and dissimilatory Fe(III)-reducing bacterium isolated from compost.</title>
        <authorList>
            <person name="Yang G."/>
            <person name="Guo J."/>
            <person name="Zhuang L."/>
            <person name="Yuan Y."/>
            <person name="Zhou S."/>
        </authorList>
    </citation>
    <scope>NUCLEOTIDE SEQUENCE [LARGE SCALE GENOMIC DNA]</scope>
    <source>
        <strain evidence="11 12">GSS09</strain>
    </source>
</reference>
<evidence type="ECO:0000313" key="12">
    <source>
        <dbReference type="Proteomes" id="UP000189464"/>
    </source>
</evidence>
<comment type="function">
    <text evidence="9">This protein specifically catalyzes the removal of signal peptides from prolipoproteins.</text>
</comment>
<feature type="transmembrane region" description="Helical" evidence="9">
    <location>
        <begin position="58"/>
        <end position="76"/>
    </location>
</feature>
<evidence type="ECO:0000256" key="6">
    <source>
        <dbReference type="ARBA" id="ARBA00022801"/>
    </source>
</evidence>
<dbReference type="GO" id="GO:0006508">
    <property type="term" value="P:proteolysis"/>
    <property type="evidence" value="ECO:0007669"/>
    <property type="project" value="UniProtKB-KW"/>
</dbReference>
<keyword evidence="2 9" id="KW-1003">Cell membrane</keyword>
<dbReference type="KEGG" id="dfg:B0537_08035"/>
<protein>
    <recommendedName>
        <fullName evidence="9">Lipoprotein signal peptidase</fullName>
        <ecNumber evidence="9">3.4.23.36</ecNumber>
    </recommendedName>
    <alternativeName>
        <fullName evidence="9">Prolipoprotein signal peptidase</fullName>
    </alternativeName>
    <alternativeName>
        <fullName evidence="9">Signal peptidase II</fullName>
        <shortName evidence="9">SPase II</shortName>
    </alternativeName>
</protein>
<accession>A0A1S6IW89</accession>
<keyword evidence="4 9" id="KW-0812">Transmembrane</keyword>
<comment type="subcellular location">
    <subcellularLocation>
        <location evidence="9">Cell membrane</location>
        <topology evidence="9">Multi-pass membrane protein</topology>
    </subcellularLocation>
</comment>
<evidence type="ECO:0000313" key="11">
    <source>
        <dbReference type="EMBL" id="AQS59033.1"/>
    </source>
</evidence>
<evidence type="ECO:0000256" key="3">
    <source>
        <dbReference type="ARBA" id="ARBA00022670"/>
    </source>
</evidence>
<dbReference type="NCBIfam" id="TIGR00077">
    <property type="entry name" value="lspA"/>
    <property type="match status" value="1"/>
</dbReference>
<keyword evidence="12" id="KW-1185">Reference proteome</keyword>
<keyword evidence="5 9" id="KW-0064">Aspartyl protease</keyword>
<evidence type="ECO:0000256" key="10">
    <source>
        <dbReference type="RuleBase" id="RU004181"/>
    </source>
</evidence>
<organism evidence="11 12">
    <name type="scientific">Desulforamulus ferrireducens</name>
    <dbReference type="NCBI Taxonomy" id="1833852"/>
    <lineage>
        <taxon>Bacteria</taxon>
        <taxon>Bacillati</taxon>
        <taxon>Bacillota</taxon>
        <taxon>Clostridia</taxon>
        <taxon>Eubacteriales</taxon>
        <taxon>Peptococcaceae</taxon>
        <taxon>Desulforamulus</taxon>
    </lineage>
</organism>
<sequence length="152" mass="16873">MLRFLLVLILTVAIDLYSKFIVMNKMVLGQSIPLWTNVFHLTYIHNPGAAFGMLAGKTWFFVTITTLVLLGLLLSYRWIAKAGLLYQVALGLVAGGALGNLRDRIVYSKVIDFLDFRIWPIFNLADTAICIGVGLILLDALRDLKKGKGDMA</sequence>
<keyword evidence="7 9" id="KW-1133">Transmembrane helix</keyword>
<feature type="transmembrane region" description="Helical" evidence="9">
    <location>
        <begin position="121"/>
        <end position="141"/>
    </location>
</feature>
<dbReference type="PANTHER" id="PTHR33695">
    <property type="entry name" value="LIPOPROTEIN SIGNAL PEPTIDASE"/>
    <property type="match status" value="1"/>
</dbReference>
<dbReference type="PANTHER" id="PTHR33695:SF1">
    <property type="entry name" value="LIPOPROTEIN SIGNAL PEPTIDASE"/>
    <property type="match status" value="1"/>
</dbReference>
<gene>
    <name evidence="9" type="primary">lspA</name>
    <name evidence="11" type="ORF">B0537_08035</name>
</gene>
<keyword evidence="3 9" id="KW-0645">Protease</keyword>
<dbReference type="AlphaFoldDB" id="A0A1S6IW89"/>
<dbReference type="Proteomes" id="UP000189464">
    <property type="component" value="Chromosome"/>
</dbReference>
<evidence type="ECO:0000256" key="2">
    <source>
        <dbReference type="ARBA" id="ARBA00022475"/>
    </source>
</evidence>
<evidence type="ECO:0000256" key="5">
    <source>
        <dbReference type="ARBA" id="ARBA00022750"/>
    </source>
</evidence>
<comment type="similarity">
    <text evidence="1 9 10">Belongs to the peptidase A8 family.</text>
</comment>
<dbReference type="HAMAP" id="MF_00161">
    <property type="entry name" value="LspA"/>
    <property type="match status" value="1"/>
</dbReference>
<keyword evidence="6 9" id="KW-0378">Hydrolase</keyword>
<dbReference type="OrthoDB" id="9810259at2"/>
<dbReference type="RefSeq" id="WP_077714084.1">
    <property type="nucleotide sequence ID" value="NZ_CP019698.1"/>
</dbReference>
<dbReference type="PRINTS" id="PR00781">
    <property type="entry name" value="LIPOSIGPTASE"/>
</dbReference>
<dbReference type="Pfam" id="PF01252">
    <property type="entry name" value="Peptidase_A8"/>
    <property type="match status" value="1"/>
</dbReference>